<keyword evidence="18" id="KW-1185">Reference proteome</keyword>
<evidence type="ECO:0000256" key="3">
    <source>
        <dbReference type="ARBA" id="ARBA00017053"/>
    </source>
</evidence>
<evidence type="ECO:0000259" key="16">
    <source>
        <dbReference type="PROSITE" id="PS50846"/>
    </source>
</evidence>
<evidence type="ECO:0000256" key="5">
    <source>
        <dbReference type="ARBA" id="ARBA00022466"/>
    </source>
</evidence>
<dbReference type="Pfam" id="PF00403">
    <property type="entry name" value="HMA"/>
    <property type="match status" value="1"/>
</dbReference>
<protein>
    <recommendedName>
        <fullName evidence="3">Mercuric transport protein MerT</fullName>
    </recommendedName>
    <alternativeName>
        <fullName evidence="13">Mercury ion transport protein</fullName>
    </alternativeName>
</protein>
<dbReference type="InterPro" id="IPR017969">
    <property type="entry name" value="Heavy-metal-associated_CS"/>
</dbReference>
<comment type="function">
    <text evidence="14">Involved in mercury resistance. Probably transfers a mercuric ion from the periplasmic Hg(2+)-binding protein MerP to the cytoplasmic mercuric reductase MerA.</text>
</comment>
<keyword evidence="9" id="KW-0479">Metal-binding</keyword>
<comment type="similarity">
    <text evidence="2">Belongs to the MerT family.</text>
</comment>
<dbReference type="InterPro" id="IPR006121">
    <property type="entry name" value="HMA_dom"/>
</dbReference>
<evidence type="ECO:0000256" key="15">
    <source>
        <dbReference type="SAM" id="Phobius"/>
    </source>
</evidence>
<dbReference type="Gene3D" id="1.10.287.910">
    <property type="entry name" value="bacterial mercury transporter, merf"/>
    <property type="match status" value="1"/>
</dbReference>
<reference evidence="18" key="1">
    <citation type="journal article" date="2019" name="Int. J. Syst. Evol. Microbiol.">
        <title>The Global Catalogue of Microorganisms (GCM) 10K type strain sequencing project: providing services to taxonomists for standard genome sequencing and annotation.</title>
        <authorList>
            <consortium name="The Broad Institute Genomics Platform"/>
            <consortium name="The Broad Institute Genome Sequencing Center for Infectious Disease"/>
            <person name="Wu L."/>
            <person name="Ma J."/>
        </authorList>
    </citation>
    <scope>NUCLEOTIDE SEQUENCE [LARGE SCALE GENOMIC DNA]</scope>
    <source>
        <strain evidence="18">YJ-61-S</strain>
    </source>
</reference>
<evidence type="ECO:0000256" key="9">
    <source>
        <dbReference type="ARBA" id="ARBA00022723"/>
    </source>
</evidence>
<feature type="transmembrane region" description="Helical" evidence="15">
    <location>
        <begin position="92"/>
        <end position="110"/>
    </location>
</feature>
<dbReference type="PROSITE" id="PS51257">
    <property type="entry name" value="PROKAR_LIPOPROTEIN"/>
    <property type="match status" value="1"/>
</dbReference>
<evidence type="ECO:0000256" key="7">
    <source>
        <dbReference type="ARBA" id="ARBA00022519"/>
    </source>
</evidence>
<evidence type="ECO:0000313" key="18">
    <source>
        <dbReference type="Proteomes" id="UP001596043"/>
    </source>
</evidence>
<keyword evidence="10" id="KW-0476">Mercury</keyword>
<dbReference type="RefSeq" id="WP_144665754.1">
    <property type="nucleotide sequence ID" value="NZ_JBHSFV010000001.1"/>
</dbReference>
<feature type="transmembrane region" description="Helical" evidence="15">
    <location>
        <begin position="49"/>
        <end position="66"/>
    </location>
</feature>
<dbReference type="PROSITE" id="PS01047">
    <property type="entry name" value="HMA_1"/>
    <property type="match status" value="1"/>
</dbReference>
<evidence type="ECO:0000256" key="6">
    <source>
        <dbReference type="ARBA" id="ARBA00022475"/>
    </source>
</evidence>
<dbReference type="InterPro" id="IPR036163">
    <property type="entry name" value="HMA_dom_sf"/>
</dbReference>
<evidence type="ECO:0000256" key="1">
    <source>
        <dbReference type="ARBA" id="ARBA00004429"/>
    </source>
</evidence>
<dbReference type="NCBIfam" id="NF033556">
    <property type="entry name" value="MerTP_fusion"/>
    <property type="match status" value="1"/>
</dbReference>
<dbReference type="PROSITE" id="PS50846">
    <property type="entry name" value="HMA_2"/>
    <property type="match status" value="1"/>
</dbReference>
<dbReference type="CDD" id="cd00371">
    <property type="entry name" value="HMA"/>
    <property type="match status" value="1"/>
</dbReference>
<evidence type="ECO:0000256" key="8">
    <source>
        <dbReference type="ARBA" id="ARBA00022692"/>
    </source>
</evidence>
<keyword evidence="5" id="KW-0475">Mercuric resistance</keyword>
<gene>
    <name evidence="17" type="primary">merTP</name>
    <name evidence="17" type="ORF">ACFO3O_02840</name>
</gene>
<feature type="transmembrane region" description="Helical" evidence="15">
    <location>
        <begin position="12"/>
        <end position="37"/>
    </location>
</feature>
<evidence type="ECO:0000256" key="11">
    <source>
        <dbReference type="ARBA" id="ARBA00022989"/>
    </source>
</evidence>
<comment type="caution">
    <text evidence="17">The sequence shown here is derived from an EMBL/GenBank/DDBJ whole genome shotgun (WGS) entry which is preliminary data.</text>
</comment>
<evidence type="ECO:0000256" key="14">
    <source>
        <dbReference type="ARBA" id="ARBA00045720"/>
    </source>
</evidence>
<comment type="subcellular location">
    <subcellularLocation>
        <location evidence="1">Cell inner membrane</location>
        <topology evidence="1">Multi-pass membrane protein</topology>
    </subcellularLocation>
</comment>
<dbReference type="Proteomes" id="UP001596043">
    <property type="component" value="Unassembled WGS sequence"/>
</dbReference>
<evidence type="ECO:0000256" key="12">
    <source>
        <dbReference type="ARBA" id="ARBA00023136"/>
    </source>
</evidence>
<proteinExistence type="inferred from homology"/>
<sequence>MSTVKTSKNAAYTGLFAAVAASSCCIPPVIALIAGVGGSASALSWMEPFRPYLIGIAVVAIGYAWYDYLKPKKAEDCCEVDAKPKWFQTKGFLIGITLFAAISISFPYYAHIFYPDNKKEVVVVNQSNIHTVNFDIKGMTCASCEEHVNHEVNKLNGIINSKASYENGNAIIEFDQTKTNDTEIEKAINSTGYKVTDKKQIN</sequence>
<dbReference type="EMBL" id="JBHSFV010000001">
    <property type="protein sequence ID" value="MFC4632825.1"/>
    <property type="molecule type" value="Genomic_DNA"/>
</dbReference>
<accession>A0ABV9HUY2</accession>
<dbReference type="Pfam" id="PF02411">
    <property type="entry name" value="MerT"/>
    <property type="match status" value="1"/>
</dbReference>
<keyword evidence="12 15" id="KW-0472">Membrane</keyword>
<keyword evidence="7" id="KW-0997">Cell inner membrane</keyword>
<keyword evidence="6" id="KW-1003">Cell membrane</keyword>
<keyword evidence="11 15" id="KW-1133">Transmembrane helix</keyword>
<feature type="domain" description="HMA" evidence="16">
    <location>
        <begin position="130"/>
        <end position="196"/>
    </location>
</feature>
<evidence type="ECO:0000256" key="2">
    <source>
        <dbReference type="ARBA" id="ARBA00008224"/>
    </source>
</evidence>
<keyword evidence="4" id="KW-0813">Transport</keyword>
<evidence type="ECO:0000313" key="17">
    <source>
        <dbReference type="EMBL" id="MFC4632825.1"/>
    </source>
</evidence>
<evidence type="ECO:0000256" key="13">
    <source>
        <dbReference type="ARBA" id="ARBA00030934"/>
    </source>
</evidence>
<dbReference type="SUPFAM" id="SSF55008">
    <property type="entry name" value="HMA, heavy metal-associated domain"/>
    <property type="match status" value="1"/>
</dbReference>
<evidence type="ECO:0000256" key="10">
    <source>
        <dbReference type="ARBA" id="ARBA00022914"/>
    </source>
</evidence>
<organism evidence="17 18">
    <name type="scientific">Dokdonia ponticola</name>
    <dbReference type="NCBI Taxonomy" id="2041041"/>
    <lineage>
        <taxon>Bacteria</taxon>
        <taxon>Pseudomonadati</taxon>
        <taxon>Bacteroidota</taxon>
        <taxon>Flavobacteriia</taxon>
        <taxon>Flavobacteriales</taxon>
        <taxon>Flavobacteriaceae</taxon>
        <taxon>Dokdonia</taxon>
    </lineage>
</organism>
<dbReference type="InterPro" id="IPR003457">
    <property type="entry name" value="Transprt_MerT"/>
</dbReference>
<evidence type="ECO:0000256" key="4">
    <source>
        <dbReference type="ARBA" id="ARBA00022448"/>
    </source>
</evidence>
<name>A0ABV9HUY2_9FLAO</name>
<keyword evidence="8 15" id="KW-0812">Transmembrane</keyword>
<dbReference type="Gene3D" id="3.30.70.100">
    <property type="match status" value="1"/>
</dbReference>